<dbReference type="AlphaFoldDB" id="A0A127Q3G5"/>
<reference evidence="1 2" key="1">
    <citation type="submission" date="2015-11" db="EMBL/GenBank/DDBJ databases">
        <title>Exploring the genomic traits of fungus-feeding bacterial genus Collimonas.</title>
        <authorList>
            <person name="Song C."/>
            <person name="Schmidt R."/>
            <person name="de Jager V."/>
            <person name="Krzyzanowska D."/>
            <person name="Jongedijk E."/>
            <person name="Cankar K."/>
            <person name="Beekwilder J."/>
            <person name="van Veen A."/>
            <person name="de Boer W."/>
            <person name="van Veen J.A."/>
            <person name="Garbeva P."/>
        </authorList>
    </citation>
    <scope>NUCLEOTIDE SEQUENCE [LARGE SCALE GENOMIC DNA]</scope>
    <source>
        <strain evidence="1 2">Ter91</strain>
    </source>
</reference>
<dbReference type="EMBL" id="CP013234">
    <property type="protein sequence ID" value="AMP04182.1"/>
    <property type="molecule type" value="Genomic_DNA"/>
</dbReference>
<protein>
    <submittedName>
        <fullName evidence="1">Uncharacterized protein</fullName>
    </submittedName>
</protein>
<dbReference type="Proteomes" id="UP000074561">
    <property type="component" value="Chromosome"/>
</dbReference>
<accession>A0A127Q3G5</accession>
<organism evidence="1 2">
    <name type="scientific">Collimonas pratensis</name>
    <dbReference type="NCBI Taxonomy" id="279113"/>
    <lineage>
        <taxon>Bacteria</taxon>
        <taxon>Pseudomonadati</taxon>
        <taxon>Pseudomonadota</taxon>
        <taxon>Betaproteobacteria</taxon>
        <taxon>Burkholderiales</taxon>
        <taxon>Oxalobacteraceae</taxon>
        <taxon>Collimonas</taxon>
    </lineage>
</organism>
<gene>
    <name evidence="1" type="ORF">CPter91_1809</name>
</gene>
<evidence type="ECO:0000313" key="1">
    <source>
        <dbReference type="EMBL" id="AMP04182.1"/>
    </source>
</evidence>
<name>A0A127Q3G5_9BURK</name>
<dbReference type="KEGG" id="cpra:CPter91_1809"/>
<dbReference type="STRING" id="279113.CPter91_1809"/>
<proteinExistence type="predicted"/>
<sequence>MAREAVFSIVQSYLTIMAVDKGCSHFYYNLHGGYFIVALKLNA</sequence>
<evidence type="ECO:0000313" key="2">
    <source>
        <dbReference type="Proteomes" id="UP000074561"/>
    </source>
</evidence>